<sequence length="397" mass="46404">MADCKNTELIYRRDDKNDQILVFEIRGLHVERVDSNQYVPDAKVLMETLVSDMKGAPYRDYQDLVGFTIFCFPNMRHQDDLMALLMWMVFTFHLDDFVESQTTKLQYWVRKFVRIWEQKITAGHSFGTDFLDPCFNDLRARMNKVLSEKLVVMHNSWYMKYLNFHLDTDKVKNGDHIFTFNEYDALRFVDIGFIIMQVFLYGASKFDPDDYPEIVTDDSWTEFNVWATRHYYYVNNLYSYLAINHGKQVPHMCQTIMDLTAAVDSMNGSIGRIMFVKIAANSVLISACLCTLAVVELGLQNLIAVTMYAILSILDIWSACHSSQMIINAMTALCKQAEKCMSVGDSQPQVMDRDVDPYYRQLRTIVSMRKYMRFNVCELFDLKDMTVLVVMSYYYDC</sequence>
<dbReference type="AlphaFoldDB" id="A0A7R9LP55"/>
<organism evidence="1">
    <name type="scientific">Oppiella nova</name>
    <dbReference type="NCBI Taxonomy" id="334625"/>
    <lineage>
        <taxon>Eukaryota</taxon>
        <taxon>Metazoa</taxon>
        <taxon>Ecdysozoa</taxon>
        <taxon>Arthropoda</taxon>
        <taxon>Chelicerata</taxon>
        <taxon>Arachnida</taxon>
        <taxon>Acari</taxon>
        <taxon>Acariformes</taxon>
        <taxon>Sarcoptiformes</taxon>
        <taxon>Oribatida</taxon>
        <taxon>Brachypylina</taxon>
        <taxon>Oppioidea</taxon>
        <taxon>Oppiidae</taxon>
        <taxon>Oppiella</taxon>
    </lineage>
</organism>
<dbReference type="Proteomes" id="UP000728032">
    <property type="component" value="Unassembled WGS sequence"/>
</dbReference>
<protein>
    <recommendedName>
        <fullName evidence="3">Odorant receptor</fullName>
    </recommendedName>
</protein>
<dbReference type="InterPro" id="IPR008949">
    <property type="entry name" value="Isoprenoid_synthase_dom_sf"/>
</dbReference>
<accession>A0A7R9LP55</accession>
<name>A0A7R9LP55_9ACAR</name>
<evidence type="ECO:0008006" key="3">
    <source>
        <dbReference type="Google" id="ProtNLM"/>
    </source>
</evidence>
<dbReference type="Gene3D" id="1.10.600.10">
    <property type="entry name" value="Farnesyl Diphosphate Synthase"/>
    <property type="match status" value="1"/>
</dbReference>
<dbReference type="EMBL" id="CAJPVJ010001974">
    <property type="protein sequence ID" value="CAG2165596.1"/>
    <property type="molecule type" value="Genomic_DNA"/>
</dbReference>
<dbReference type="EMBL" id="OC916799">
    <property type="protein sequence ID" value="CAD7645294.1"/>
    <property type="molecule type" value="Genomic_DNA"/>
</dbReference>
<proteinExistence type="predicted"/>
<reference evidence="1" key="1">
    <citation type="submission" date="2020-11" db="EMBL/GenBank/DDBJ databases">
        <authorList>
            <person name="Tran Van P."/>
        </authorList>
    </citation>
    <scope>NUCLEOTIDE SEQUENCE</scope>
</reference>
<dbReference type="SUPFAM" id="SSF48576">
    <property type="entry name" value="Terpenoid synthases"/>
    <property type="match status" value="1"/>
</dbReference>
<gene>
    <name evidence="1" type="ORF">ONB1V03_LOCUS5135</name>
</gene>
<keyword evidence="2" id="KW-1185">Reference proteome</keyword>
<evidence type="ECO:0000313" key="1">
    <source>
        <dbReference type="EMBL" id="CAD7645294.1"/>
    </source>
</evidence>
<evidence type="ECO:0000313" key="2">
    <source>
        <dbReference type="Proteomes" id="UP000728032"/>
    </source>
</evidence>